<organism evidence="1 2">
    <name type="scientific">Ralstonia condita</name>
    <dbReference type="NCBI Taxonomy" id="3058600"/>
    <lineage>
        <taxon>Bacteria</taxon>
        <taxon>Pseudomonadati</taxon>
        <taxon>Pseudomonadota</taxon>
        <taxon>Betaproteobacteria</taxon>
        <taxon>Burkholderiales</taxon>
        <taxon>Burkholderiaceae</taxon>
        <taxon>Ralstonia</taxon>
    </lineage>
</organism>
<proteinExistence type="predicted"/>
<reference evidence="1 2" key="1">
    <citation type="submission" date="2023-07" db="EMBL/GenBank/DDBJ databases">
        <authorList>
            <person name="Peeters C."/>
        </authorList>
    </citation>
    <scope>NUCLEOTIDE SEQUENCE [LARGE SCALE GENOMIC DNA]</scope>
    <source>
        <strain evidence="1 2">LMG 7141</strain>
    </source>
</reference>
<accession>A0ABN9ID85</accession>
<dbReference type="Proteomes" id="UP001189616">
    <property type="component" value="Unassembled WGS sequence"/>
</dbReference>
<dbReference type="EMBL" id="CATYWO010000001">
    <property type="protein sequence ID" value="CAJ0778912.1"/>
    <property type="molecule type" value="Genomic_DNA"/>
</dbReference>
<gene>
    <name evidence="1" type="ORF">LMG7141_00816</name>
</gene>
<protein>
    <submittedName>
        <fullName evidence="1">Uncharacterized protein</fullName>
    </submittedName>
</protein>
<sequence>MTCCLCDSSEHTSAHRRWLNIYRDRNGKFHCSEIGFETEQAARNVGEAHGETFLKPVHVDWRE</sequence>
<evidence type="ECO:0000313" key="2">
    <source>
        <dbReference type="Proteomes" id="UP001189616"/>
    </source>
</evidence>
<keyword evidence="2" id="KW-1185">Reference proteome</keyword>
<evidence type="ECO:0000313" key="1">
    <source>
        <dbReference type="EMBL" id="CAJ0778912.1"/>
    </source>
</evidence>
<comment type="caution">
    <text evidence="1">The sequence shown here is derived from an EMBL/GenBank/DDBJ whole genome shotgun (WGS) entry which is preliminary data.</text>
</comment>
<name>A0ABN9ID85_9RALS</name>